<evidence type="ECO:0000256" key="7">
    <source>
        <dbReference type="ARBA" id="ARBA00022989"/>
    </source>
</evidence>
<dbReference type="EMBL" id="CP069213">
    <property type="protein sequence ID" value="QRH00721.1"/>
    <property type="molecule type" value="Genomic_DNA"/>
</dbReference>
<evidence type="ECO:0000313" key="12">
    <source>
        <dbReference type="Proteomes" id="UP000596252"/>
    </source>
</evidence>
<evidence type="ECO:0000256" key="2">
    <source>
        <dbReference type="ARBA" id="ARBA00008038"/>
    </source>
</evidence>
<dbReference type="InterPro" id="IPR002898">
    <property type="entry name" value="MotA_ExbB_proton_chnl"/>
</dbReference>
<evidence type="ECO:0000313" key="11">
    <source>
        <dbReference type="EMBL" id="QRH00721.1"/>
    </source>
</evidence>
<keyword evidence="5 9" id="KW-0812">Transmembrane</keyword>
<organism evidence="11 12">
    <name type="scientific">Shewanella litorisediminis</name>
    <dbReference type="NCBI Taxonomy" id="1173586"/>
    <lineage>
        <taxon>Bacteria</taxon>
        <taxon>Pseudomonadati</taxon>
        <taxon>Pseudomonadota</taxon>
        <taxon>Gammaproteobacteria</taxon>
        <taxon>Alteromonadales</taxon>
        <taxon>Shewanellaceae</taxon>
        <taxon>Shewanella</taxon>
    </lineage>
</organism>
<evidence type="ECO:0000256" key="9">
    <source>
        <dbReference type="SAM" id="Phobius"/>
    </source>
</evidence>
<keyword evidence="7 9" id="KW-1133">Transmembrane helix</keyword>
<feature type="domain" description="MotA/TolQ/ExbB proton channel" evidence="10">
    <location>
        <begin position="98"/>
        <end position="214"/>
    </location>
</feature>
<feature type="transmembrane region" description="Helical" evidence="9">
    <location>
        <begin position="7"/>
        <end position="29"/>
    </location>
</feature>
<keyword evidence="4" id="KW-1003">Cell membrane</keyword>
<dbReference type="PANTHER" id="PTHR30433">
    <property type="entry name" value="CHEMOTAXIS PROTEIN MOTA"/>
    <property type="match status" value="1"/>
</dbReference>
<gene>
    <name evidence="11" type="primary">pomA</name>
    <name evidence="11" type="ORF">JQC75_12625</name>
</gene>
<dbReference type="NCBIfam" id="NF006527">
    <property type="entry name" value="PRK08990.1"/>
    <property type="match status" value="1"/>
</dbReference>
<keyword evidence="8 9" id="KW-0472">Membrane</keyword>
<evidence type="ECO:0000259" key="10">
    <source>
        <dbReference type="Pfam" id="PF01618"/>
    </source>
</evidence>
<keyword evidence="3" id="KW-0813">Transport</keyword>
<dbReference type="PANTHER" id="PTHR30433:SF2">
    <property type="entry name" value="MOTILITY PROTEIN A"/>
    <property type="match status" value="1"/>
</dbReference>
<accession>A0ABX7G071</accession>
<dbReference type="Proteomes" id="UP000596252">
    <property type="component" value="Chromosome"/>
</dbReference>
<proteinExistence type="inferred from homology"/>
<evidence type="ECO:0000256" key="4">
    <source>
        <dbReference type="ARBA" id="ARBA00022475"/>
    </source>
</evidence>
<keyword evidence="11" id="KW-0969">Cilium</keyword>
<evidence type="ECO:0000256" key="5">
    <source>
        <dbReference type="ARBA" id="ARBA00022692"/>
    </source>
</evidence>
<keyword evidence="11" id="KW-0966">Cell projection</keyword>
<sequence>MDLATLIGLLGAFAFVLMAMVTGGGLAIFVDVPSVFIVFGGSLFVVMMKFNLKQFFGAVKIAAKAFMFKIDKPEELIEQSVAMADAARKGGFLALEEAQISNSFMQKAVDMLVDGHDGDVVREALEKDIALTEERHRTGIGIFRAFGDVAPAMGMIGTLIGLVAMLSNMDDPKSIGPAMAVALLTTLYGAMLANMVAIPVADKLSLRMSEEMLNRNLIMDAVLAIQDGQNPRVIEGFLKNYLAEKVRKIDTTDGE</sequence>
<evidence type="ECO:0000256" key="6">
    <source>
        <dbReference type="ARBA" id="ARBA00022779"/>
    </source>
</evidence>
<dbReference type="InterPro" id="IPR000540">
    <property type="entry name" value="Flag_MotA_CS"/>
</dbReference>
<keyword evidence="11" id="KW-0282">Flagellum</keyword>
<evidence type="ECO:0000256" key="1">
    <source>
        <dbReference type="ARBA" id="ARBA00004651"/>
    </source>
</evidence>
<dbReference type="InterPro" id="IPR047055">
    <property type="entry name" value="MotA-like"/>
</dbReference>
<dbReference type="Pfam" id="PF01618">
    <property type="entry name" value="MotA_ExbB"/>
    <property type="match status" value="1"/>
</dbReference>
<feature type="transmembrane region" description="Helical" evidence="9">
    <location>
        <begin position="178"/>
        <end position="201"/>
    </location>
</feature>
<comment type="subcellular location">
    <subcellularLocation>
        <location evidence="1">Cell membrane</location>
        <topology evidence="1">Multi-pass membrane protein</topology>
    </subcellularLocation>
</comment>
<evidence type="ECO:0000256" key="3">
    <source>
        <dbReference type="ARBA" id="ARBA00022448"/>
    </source>
</evidence>
<protein>
    <submittedName>
        <fullName evidence="11">Flagellar motor protein PomA</fullName>
    </submittedName>
</protein>
<feature type="transmembrane region" description="Helical" evidence="9">
    <location>
        <begin position="35"/>
        <end position="52"/>
    </location>
</feature>
<evidence type="ECO:0000256" key="8">
    <source>
        <dbReference type="ARBA" id="ARBA00023136"/>
    </source>
</evidence>
<dbReference type="PROSITE" id="PS01307">
    <property type="entry name" value="MOTA"/>
    <property type="match status" value="1"/>
</dbReference>
<name>A0ABX7G071_9GAMM</name>
<keyword evidence="12" id="KW-1185">Reference proteome</keyword>
<keyword evidence="6" id="KW-0283">Flagellar rotation</keyword>
<reference evidence="11 12" key="1">
    <citation type="journal article" date="2012" name="Antonie Van Leeuwenhoek">
        <title>Shewanella litorisediminis sp. nov., a gammaproteobacterium isolated from a tidal flat sediment.</title>
        <authorList>
            <person name="Lee M.H."/>
            <person name="Yoon J.H."/>
        </authorList>
    </citation>
    <scope>NUCLEOTIDE SEQUENCE [LARGE SCALE GENOMIC DNA]</scope>
    <source>
        <strain evidence="11 12">SMK1-12</strain>
    </source>
</reference>
<comment type="similarity">
    <text evidence="2">Belongs to the MotA family.</text>
</comment>
<feature type="transmembrane region" description="Helical" evidence="9">
    <location>
        <begin position="145"/>
        <end position="166"/>
    </location>
</feature>
<dbReference type="RefSeq" id="WP_203324432.1">
    <property type="nucleotide sequence ID" value="NZ_CP069213.1"/>
</dbReference>